<accession>A0A2A6J6A3</accession>
<evidence type="ECO:0000313" key="5">
    <source>
        <dbReference type="Proteomes" id="UP000278081"/>
    </source>
</evidence>
<dbReference type="RefSeq" id="WP_097614709.1">
    <property type="nucleotide sequence ID" value="NZ_ML133770.1"/>
</dbReference>
<dbReference type="InterPro" id="IPR058588">
    <property type="entry name" value="E2-CBASS"/>
</dbReference>
<evidence type="ECO:0000313" key="3">
    <source>
        <dbReference type="EMBL" id="RUM01196.1"/>
    </source>
</evidence>
<organism evidence="2 4">
    <name type="scientific">Rhizobium chutanense</name>
    <dbReference type="NCBI Taxonomy" id="2035448"/>
    <lineage>
        <taxon>Bacteria</taxon>
        <taxon>Pseudomonadati</taxon>
        <taxon>Pseudomonadota</taxon>
        <taxon>Alphaproteobacteria</taxon>
        <taxon>Hyphomicrobiales</taxon>
        <taxon>Rhizobiaceae</taxon>
        <taxon>Rhizobium/Agrobacterium group</taxon>
        <taxon>Rhizobium</taxon>
    </lineage>
</organism>
<dbReference type="Proteomes" id="UP000220768">
    <property type="component" value="Unassembled WGS sequence"/>
</dbReference>
<accession>A0A432NP05</accession>
<dbReference type="EMBL" id="NWSV01000021">
    <property type="protein sequence ID" value="PDT01615.1"/>
    <property type="molecule type" value="Genomic_DNA"/>
</dbReference>
<dbReference type="Pfam" id="PF26395">
    <property type="entry name" value="E2-CBASS"/>
    <property type="match status" value="1"/>
</dbReference>
<feature type="domain" description="Type II CBASS E2 protein" evidence="1">
    <location>
        <begin position="29"/>
        <end position="138"/>
    </location>
</feature>
<reference evidence="2 4" key="1">
    <citation type="submission" date="2017-09" db="EMBL/GenBank/DDBJ databases">
        <title>Comparative genomics of rhizobia isolated from Phaseolus vulgaris in China.</title>
        <authorList>
            <person name="Tong W."/>
        </authorList>
    </citation>
    <scope>NUCLEOTIDE SEQUENCE [LARGE SCALE GENOMIC DNA]</scope>
    <source>
        <strain evidence="2 4">C5</strain>
    </source>
</reference>
<evidence type="ECO:0000313" key="2">
    <source>
        <dbReference type="EMBL" id="PDT01615.1"/>
    </source>
</evidence>
<reference evidence="3 5" key="2">
    <citation type="submission" date="2018-11" db="EMBL/GenBank/DDBJ databases">
        <title>Rhizobium chutanense sp. nov., isolated from root nodules of Phaseolus vulgaris in China.</title>
        <authorList>
            <person name="Huo Y."/>
        </authorList>
    </citation>
    <scope>NUCLEOTIDE SEQUENCE [LARGE SCALE GENOMIC DNA]</scope>
    <source>
        <strain evidence="3 5">C16</strain>
    </source>
</reference>
<gene>
    <name evidence="2" type="ORF">CO666_24275</name>
    <name evidence="3" type="ORF">EFR84_23395</name>
</gene>
<dbReference type="Proteomes" id="UP000278081">
    <property type="component" value="Unassembled WGS sequence"/>
</dbReference>
<evidence type="ECO:0000313" key="4">
    <source>
        <dbReference type="Proteomes" id="UP000220768"/>
    </source>
</evidence>
<comment type="caution">
    <text evidence="2">The sequence shown here is derived from an EMBL/GenBank/DDBJ whole genome shotgun (WGS) entry which is preliminary data.</text>
</comment>
<keyword evidence="4" id="KW-1185">Reference proteome</keyword>
<proteinExistence type="predicted"/>
<protein>
    <recommendedName>
        <fullName evidence="1">Type II CBASS E2 protein domain-containing protein</fullName>
    </recommendedName>
</protein>
<evidence type="ECO:0000259" key="1">
    <source>
        <dbReference type="Pfam" id="PF26395"/>
    </source>
</evidence>
<dbReference type="EMBL" id="RJTJ01000023">
    <property type="protein sequence ID" value="RUM01196.1"/>
    <property type="molecule type" value="Genomic_DNA"/>
</dbReference>
<sequence length="163" mass="19234">MRFSEPKPLTAAQQFLLLKKNPLSAGDGILGSGCFEWRFRATPTPLSRIYEARLGFAADRSPRVYIENPDLVLLAGGRKLPHVYEQSPTRLCLYLPRTYEWQPWMRLDQTIVPWTSLWLFYFEDWLSEGEWRGGGEHPDPHDVERRVSRSRLQRRHPLRERIE</sequence>
<name>A0A2A6J6A3_9HYPH</name>
<dbReference type="AlphaFoldDB" id="A0A2A6J6A3"/>
<dbReference type="OrthoDB" id="4736406at2"/>